<evidence type="ECO:0000313" key="2">
    <source>
        <dbReference type="Proteomes" id="UP001239111"/>
    </source>
</evidence>
<reference evidence="1" key="1">
    <citation type="submission" date="2023-04" db="EMBL/GenBank/DDBJ databases">
        <title>A chromosome-level genome assembly of the parasitoid wasp Eretmocerus hayati.</title>
        <authorList>
            <person name="Zhong Y."/>
            <person name="Liu S."/>
            <person name="Liu Y."/>
        </authorList>
    </citation>
    <scope>NUCLEOTIDE SEQUENCE</scope>
    <source>
        <strain evidence="1">ZJU_SS_LIU_2023</strain>
    </source>
</reference>
<protein>
    <submittedName>
        <fullName evidence="1">Uncharacterized protein</fullName>
    </submittedName>
</protein>
<name>A0ACC2N469_9HYME</name>
<keyword evidence="2" id="KW-1185">Reference proteome</keyword>
<accession>A0ACC2N469</accession>
<comment type="caution">
    <text evidence="1">The sequence shown here is derived from an EMBL/GenBank/DDBJ whole genome shotgun (WGS) entry which is preliminary data.</text>
</comment>
<evidence type="ECO:0000313" key="1">
    <source>
        <dbReference type="EMBL" id="KAJ8665104.1"/>
    </source>
</evidence>
<sequence>MSTFIKHILCRKYIIPYQECRRYAGHSKWANIRHTKAAKDGQKASALMLVLRKMRIAIAEGKSSKPDENPKLARVIEAAKDASLPMNTIRNALEKMQASKGGTQSVVVESRGPCGCVLLIHALTENVALSRQQFNTPLRKAGFSPNELAKEGTFFKKGIIVAEADNRNIDKVTDDAIDVGAEEVEKIQVDDREYFQFSCHESEMYKIYKKLKDLDYKIVRSDIEYIPQQFADLSDEDIEIVSKLVDKLEDREDVAKVYTNIS</sequence>
<dbReference type="Proteomes" id="UP001239111">
    <property type="component" value="Chromosome 4"/>
</dbReference>
<dbReference type="EMBL" id="CM056744">
    <property type="protein sequence ID" value="KAJ8665104.1"/>
    <property type="molecule type" value="Genomic_DNA"/>
</dbReference>
<proteinExistence type="predicted"/>
<organism evidence="1 2">
    <name type="scientific">Eretmocerus hayati</name>
    <dbReference type="NCBI Taxonomy" id="131215"/>
    <lineage>
        <taxon>Eukaryota</taxon>
        <taxon>Metazoa</taxon>
        <taxon>Ecdysozoa</taxon>
        <taxon>Arthropoda</taxon>
        <taxon>Hexapoda</taxon>
        <taxon>Insecta</taxon>
        <taxon>Pterygota</taxon>
        <taxon>Neoptera</taxon>
        <taxon>Endopterygota</taxon>
        <taxon>Hymenoptera</taxon>
        <taxon>Apocrita</taxon>
        <taxon>Proctotrupomorpha</taxon>
        <taxon>Chalcidoidea</taxon>
        <taxon>Aphelinidae</taxon>
        <taxon>Aphelininae</taxon>
        <taxon>Eretmocerus</taxon>
    </lineage>
</organism>
<gene>
    <name evidence="1" type="ORF">QAD02_006766</name>
</gene>